<feature type="coiled-coil region" evidence="1">
    <location>
        <begin position="42"/>
        <end position="76"/>
    </location>
</feature>
<proteinExistence type="predicted"/>
<protein>
    <submittedName>
        <fullName evidence="2">Uncharacterized protein</fullName>
    </submittedName>
</protein>
<sequence>MGNYYTETQQLNLLQVLNKQVLQLDSQSNQLRCFQNNLRFRLENLTDLLQSTKQRLESLNSEILQAQEGLENNKLQFSKDNILEILKIKNPNTTLVELADKFLLVLQEKERSWHSFKAHIKNFVNLKEIIQQIQPSNLSEEVFISLETIWENQSQIKSKLKKYCEGVMTIADFLIYLAEYRVKKETFEESMEDFAEYKKKTTMTKSKIKEVNGQILSIEEKIVEVKTTIKTFSRGRSQDDHSDTSDRSSYSSPVCCGKRSISTNPFINGTASGGLLYYRKNVENSDKPLLPNFRVSHNESYFESPDINVQEDEGYEIFYENSESLGCCKQKFFCF</sequence>
<dbReference type="Proteomes" id="UP000187209">
    <property type="component" value="Unassembled WGS sequence"/>
</dbReference>
<dbReference type="EMBL" id="MPUH01000274">
    <property type="protein sequence ID" value="OMJ84285.1"/>
    <property type="molecule type" value="Genomic_DNA"/>
</dbReference>
<name>A0A1R2C5S6_9CILI</name>
<reference evidence="2 3" key="1">
    <citation type="submission" date="2016-11" db="EMBL/GenBank/DDBJ databases">
        <title>The macronuclear genome of Stentor coeruleus: a giant cell with tiny introns.</title>
        <authorList>
            <person name="Slabodnick M."/>
            <person name="Ruby J.G."/>
            <person name="Reiff S.B."/>
            <person name="Swart E.C."/>
            <person name="Gosai S."/>
            <person name="Prabakaran S."/>
            <person name="Witkowska E."/>
            <person name="Larue G.E."/>
            <person name="Fisher S."/>
            <person name="Freeman R.M."/>
            <person name="Gunawardena J."/>
            <person name="Chu W."/>
            <person name="Stover N.A."/>
            <person name="Gregory B.D."/>
            <person name="Nowacki M."/>
            <person name="Derisi J."/>
            <person name="Roy S.W."/>
            <person name="Marshall W.F."/>
            <person name="Sood P."/>
        </authorList>
    </citation>
    <scope>NUCLEOTIDE SEQUENCE [LARGE SCALE GENOMIC DNA]</scope>
    <source>
        <strain evidence="2">WM001</strain>
    </source>
</reference>
<dbReference type="AlphaFoldDB" id="A0A1R2C5S6"/>
<keyword evidence="3" id="KW-1185">Reference proteome</keyword>
<accession>A0A1R2C5S6</accession>
<evidence type="ECO:0000313" key="3">
    <source>
        <dbReference type="Proteomes" id="UP000187209"/>
    </source>
</evidence>
<comment type="caution">
    <text evidence="2">The sequence shown here is derived from an EMBL/GenBank/DDBJ whole genome shotgun (WGS) entry which is preliminary data.</text>
</comment>
<organism evidence="2 3">
    <name type="scientific">Stentor coeruleus</name>
    <dbReference type="NCBI Taxonomy" id="5963"/>
    <lineage>
        <taxon>Eukaryota</taxon>
        <taxon>Sar</taxon>
        <taxon>Alveolata</taxon>
        <taxon>Ciliophora</taxon>
        <taxon>Postciliodesmatophora</taxon>
        <taxon>Heterotrichea</taxon>
        <taxon>Heterotrichida</taxon>
        <taxon>Stentoridae</taxon>
        <taxon>Stentor</taxon>
    </lineage>
</organism>
<evidence type="ECO:0000313" key="2">
    <source>
        <dbReference type="EMBL" id="OMJ84285.1"/>
    </source>
</evidence>
<keyword evidence="1" id="KW-0175">Coiled coil</keyword>
<dbReference type="Gene3D" id="1.20.920.20">
    <property type="match status" value="1"/>
</dbReference>
<gene>
    <name evidence="2" type="ORF">SteCoe_14631</name>
</gene>
<evidence type="ECO:0000256" key="1">
    <source>
        <dbReference type="SAM" id="Coils"/>
    </source>
</evidence>